<comment type="caution">
    <text evidence="6">The sequence shown here is derived from an EMBL/GenBank/DDBJ whole genome shotgun (WGS) entry which is preliminary data.</text>
</comment>
<sequence length="171" mass="18280">MTAEYLDIGVFVLIVLSALIGLIRGFVKEALSLATWVAAFGLSMLYVKPLAAALPFAVQSEVVRMGIAFAITFFGVLVIGAIINHLLSTAVSSIGLGKIDHVLGGVFGIARGGLIITLLVLLMGVTAFPKQSWWMDSLFIPWFEDAAVVVKGMIPENFSSYLERPAVITPP</sequence>
<dbReference type="Pfam" id="PF02674">
    <property type="entry name" value="Colicin_V"/>
    <property type="match status" value="1"/>
</dbReference>
<reference evidence="6 7" key="1">
    <citation type="submission" date="2017-01" db="EMBL/GenBank/DDBJ databases">
        <title>Novel large sulfur bacteria in the metagenomes of groundwater-fed chemosynthetic microbial mats in the Lake Huron basin.</title>
        <authorList>
            <person name="Sharrar A.M."/>
            <person name="Flood B.E."/>
            <person name="Bailey J.V."/>
            <person name="Jones D.S."/>
            <person name="Biddanda B."/>
            <person name="Ruberg S.A."/>
            <person name="Marcus D.N."/>
            <person name="Dick G.J."/>
        </authorList>
    </citation>
    <scope>NUCLEOTIDE SEQUENCE [LARGE SCALE GENOMIC DNA]</scope>
    <source>
        <strain evidence="6">A8</strain>
    </source>
</reference>
<gene>
    <name evidence="6" type="ORF">BWK73_31035</name>
</gene>
<dbReference type="EMBL" id="MTEJ01000248">
    <property type="protein sequence ID" value="OQX06362.1"/>
    <property type="molecule type" value="Genomic_DNA"/>
</dbReference>
<dbReference type="InterPro" id="IPR052719">
    <property type="entry name" value="CvpA-like"/>
</dbReference>
<evidence type="ECO:0000256" key="4">
    <source>
        <dbReference type="ARBA" id="ARBA00023136"/>
    </source>
</evidence>
<dbReference type="PANTHER" id="PTHR36926:SF1">
    <property type="entry name" value="COLICIN V PRODUCTION PROTEIN"/>
    <property type="match status" value="1"/>
</dbReference>
<feature type="transmembrane region" description="Helical" evidence="5">
    <location>
        <begin position="107"/>
        <end position="128"/>
    </location>
</feature>
<dbReference type="GO" id="GO:0009403">
    <property type="term" value="P:toxin biosynthetic process"/>
    <property type="evidence" value="ECO:0007669"/>
    <property type="project" value="InterPro"/>
</dbReference>
<keyword evidence="4 5" id="KW-0472">Membrane</keyword>
<keyword evidence="3 5" id="KW-1133">Transmembrane helix</keyword>
<evidence type="ECO:0000256" key="2">
    <source>
        <dbReference type="ARBA" id="ARBA00022692"/>
    </source>
</evidence>
<dbReference type="GO" id="GO:0016020">
    <property type="term" value="C:membrane"/>
    <property type="evidence" value="ECO:0007669"/>
    <property type="project" value="UniProtKB-SubCell"/>
</dbReference>
<organism evidence="6 7">
    <name type="scientific">Thiothrix lacustris</name>
    <dbReference type="NCBI Taxonomy" id="525917"/>
    <lineage>
        <taxon>Bacteria</taxon>
        <taxon>Pseudomonadati</taxon>
        <taxon>Pseudomonadota</taxon>
        <taxon>Gammaproteobacteria</taxon>
        <taxon>Thiotrichales</taxon>
        <taxon>Thiotrichaceae</taxon>
        <taxon>Thiothrix</taxon>
    </lineage>
</organism>
<evidence type="ECO:0000313" key="7">
    <source>
        <dbReference type="Proteomes" id="UP000192491"/>
    </source>
</evidence>
<dbReference type="Proteomes" id="UP000192491">
    <property type="component" value="Unassembled WGS sequence"/>
</dbReference>
<feature type="transmembrane region" description="Helical" evidence="5">
    <location>
        <begin position="66"/>
        <end position="87"/>
    </location>
</feature>
<protein>
    <submittedName>
        <fullName evidence="6">Colicin V production protein</fullName>
    </submittedName>
</protein>
<proteinExistence type="predicted"/>
<comment type="subcellular location">
    <subcellularLocation>
        <location evidence="1">Membrane</location>
        <topology evidence="1">Multi-pass membrane protein</topology>
    </subcellularLocation>
</comment>
<evidence type="ECO:0000256" key="3">
    <source>
        <dbReference type="ARBA" id="ARBA00022989"/>
    </source>
</evidence>
<name>A0A1Y1QID8_9GAMM</name>
<dbReference type="AlphaFoldDB" id="A0A1Y1QID8"/>
<evidence type="ECO:0000313" key="6">
    <source>
        <dbReference type="EMBL" id="OQX06362.1"/>
    </source>
</evidence>
<feature type="transmembrane region" description="Helical" evidence="5">
    <location>
        <begin position="33"/>
        <end position="54"/>
    </location>
</feature>
<feature type="transmembrane region" description="Helical" evidence="5">
    <location>
        <begin position="5"/>
        <end position="27"/>
    </location>
</feature>
<keyword evidence="2 5" id="KW-0812">Transmembrane</keyword>
<accession>A0A1Y1QID8</accession>
<dbReference type="InterPro" id="IPR003825">
    <property type="entry name" value="Colicin-V_CvpA"/>
</dbReference>
<evidence type="ECO:0000256" key="5">
    <source>
        <dbReference type="SAM" id="Phobius"/>
    </source>
</evidence>
<evidence type="ECO:0000256" key="1">
    <source>
        <dbReference type="ARBA" id="ARBA00004141"/>
    </source>
</evidence>
<dbReference type="PANTHER" id="PTHR36926">
    <property type="entry name" value="COLICIN V PRODUCTION PROTEIN"/>
    <property type="match status" value="1"/>
</dbReference>